<reference evidence="3" key="2">
    <citation type="submission" date="2014-02" db="EMBL/GenBank/DDBJ databases">
        <title>Complete DNA sequence of /Kuraishia capsulata/ illustrates novel genomic features among budding yeasts (/Saccharomycotina/).</title>
        <authorList>
            <person name="Morales L."/>
            <person name="Noel B."/>
            <person name="Porcel B."/>
            <person name="Marcet-Houben M."/>
            <person name="Hullo M-F."/>
            <person name="Sacerdot C."/>
            <person name="Tekaia F."/>
            <person name="Leh-Louis V."/>
            <person name="Despons L."/>
            <person name="Khanna V."/>
            <person name="Aury J-M."/>
            <person name="Barbe V."/>
            <person name="Couloux A."/>
            <person name="Labadie K."/>
            <person name="Pelletier E."/>
            <person name="Souciet J-L."/>
            <person name="Boekhout T."/>
            <person name="Gabaldon T."/>
            <person name="Wincker P."/>
            <person name="Dujon B."/>
        </authorList>
    </citation>
    <scope>NUCLEOTIDE SEQUENCE</scope>
    <source>
        <strain evidence="3">CBS 1993</strain>
    </source>
</reference>
<keyword evidence="1" id="KW-0560">Oxidoreductase</keyword>
<dbReference type="InterPro" id="IPR003819">
    <property type="entry name" value="TauD/TfdA-like"/>
</dbReference>
<dbReference type="STRING" id="1382522.W6MR91"/>
<dbReference type="EMBL" id="HG793130">
    <property type="protein sequence ID" value="CDK29246.1"/>
    <property type="molecule type" value="Genomic_DNA"/>
</dbReference>
<dbReference type="OrthoDB" id="408743at2759"/>
<evidence type="ECO:0000259" key="2">
    <source>
        <dbReference type="Pfam" id="PF02668"/>
    </source>
</evidence>
<dbReference type="GO" id="GO:0016491">
    <property type="term" value="F:oxidoreductase activity"/>
    <property type="evidence" value="ECO:0007669"/>
    <property type="project" value="UniProtKB-KW"/>
</dbReference>
<dbReference type="PANTHER" id="PTHR10696">
    <property type="entry name" value="GAMMA-BUTYROBETAINE HYDROXYLASE-RELATED"/>
    <property type="match status" value="1"/>
</dbReference>
<proteinExistence type="predicted"/>
<dbReference type="PANTHER" id="PTHR10696:SF21">
    <property type="entry name" value="TAUD_TFDA-LIKE DOMAIN-CONTAINING PROTEIN"/>
    <property type="match status" value="1"/>
</dbReference>
<dbReference type="Pfam" id="PF02668">
    <property type="entry name" value="TauD"/>
    <property type="match status" value="1"/>
</dbReference>
<dbReference type="Proteomes" id="UP000019384">
    <property type="component" value="Unassembled WGS sequence"/>
</dbReference>
<dbReference type="AlphaFoldDB" id="W6MR91"/>
<name>W6MR91_9ASCO</name>
<dbReference type="HOGENOM" id="CLU_044153_2_0_1"/>
<evidence type="ECO:0000313" key="4">
    <source>
        <dbReference type="Proteomes" id="UP000019384"/>
    </source>
</evidence>
<gene>
    <name evidence="3" type="ORF">KUCA_T00005234001</name>
</gene>
<dbReference type="SUPFAM" id="SSF51197">
    <property type="entry name" value="Clavaminate synthase-like"/>
    <property type="match status" value="1"/>
</dbReference>
<organism evidence="3 4">
    <name type="scientific">Kuraishia capsulata CBS 1993</name>
    <dbReference type="NCBI Taxonomy" id="1382522"/>
    <lineage>
        <taxon>Eukaryota</taxon>
        <taxon>Fungi</taxon>
        <taxon>Dikarya</taxon>
        <taxon>Ascomycota</taxon>
        <taxon>Saccharomycotina</taxon>
        <taxon>Pichiomycetes</taxon>
        <taxon>Pichiales</taxon>
        <taxon>Pichiaceae</taxon>
        <taxon>Kuraishia</taxon>
    </lineage>
</organism>
<keyword evidence="4" id="KW-1185">Reference proteome</keyword>
<dbReference type="RefSeq" id="XP_022461234.1">
    <property type="nucleotide sequence ID" value="XM_022600410.1"/>
</dbReference>
<evidence type="ECO:0000256" key="1">
    <source>
        <dbReference type="ARBA" id="ARBA00023002"/>
    </source>
</evidence>
<protein>
    <recommendedName>
        <fullName evidence="2">TauD/TfdA-like domain-containing protein</fullName>
    </recommendedName>
</protein>
<dbReference type="InterPro" id="IPR050411">
    <property type="entry name" value="AlphaKG_dependent_hydroxylases"/>
</dbReference>
<evidence type="ECO:0000313" key="3">
    <source>
        <dbReference type="EMBL" id="CDK29246.1"/>
    </source>
</evidence>
<reference evidence="3" key="1">
    <citation type="submission" date="2013-12" db="EMBL/GenBank/DDBJ databases">
        <authorList>
            <person name="Genoscope - CEA"/>
        </authorList>
    </citation>
    <scope>NUCLEOTIDE SEQUENCE</scope>
    <source>
        <strain evidence="3">CBS 1993</strain>
    </source>
</reference>
<feature type="domain" description="TauD/TfdA-like" evidence="2">
    <location>
        <begin position="64"/>
        <end position="370"/>
    </location>
</feature>
<accession>W6MR91</accession>
<dbReference type="Gene3D" id="3.60.130.10">
    <property type="entry name" value="Clavaminate synthase-like"/>
    <property type="match status" value="1"/>
</dbReference>
<sequence>MPAPAQDFQENAVINGIQVSLQAVSVPNQQIVHGNVFPLALIFTSSDISNRSATEQFLKDLSSKGVFTELLNKHGAVLLRGLGDSSADGFSAFVNGIEKSRGRVPFEQIGLAGKRHNWAENVFTANEGPPEARFFQHNEYARYTHFPANIHFFCNKAAQHGGGSPIAHSAMLFERIQNELPHFIKELSEKRLINQQVYPSRTFSSAVSKGNEFYWEDPDSFGHEINPEDSIETKRTKAEKMIRRLTDDFHWNEDGSVTLKQHVPAFRQHPVTGKPTFFNGVVGRYGTAKSHGALEPPHRGSDGGFYLPNTYDNGEPIPFADLDRALAISRELEFVHAWEEGDLVLVDNYQVSHGREPWKRGEERVVLVSMWDEVGPKPKEWTV</sequence>
<dbReference type="GeneID" id="34522622"/>
<dbReference type="InterPro" id="IPR042098">
    <property type="entry name" value="TauD-like_sf"/>
</dbReference>